<evidence type="ECO:0000313" key="10">
    <source>
        <dbReference type="Proteomes" id="UP001303373"/>
    </source>
</evidence>
<protein>
    <recommendedName>
        <fullName evidence="4">Mitochondrial zinc maintenance protein 1, mitochondrial</fullName>
    </recommendedName>
</protein>
<evidence type="ECO:0000256" key="8">
    <source>
        <dbReference type="ARBA" id="ARBA00025268"/>
    </source>
</evidence>
<organism evidence="9 10">
    <name type="scientific">Acrodontium crateriforme</name>
    <dbReference type="NCBI Taxonomy" id="150365"/>
    <lineage>
        <taxon>Eukaryota</taxon>
        <taxon>Fungi</taxon>
        <taxon>Dikarya</taxon>
        <taxon>Ascomycota</taxon>
        <taxon>Pezizomycotina</taxon>
        <taxon>Dothideomycetes</taxon>
        <taxon>Dothideomycetidae</taxon>
        <taxon>Mycosphaerellales</taxon>
        <taxon>Teratosphaeriaceae</taxon>
        <taxon>Acrodontium</taxon>
    </lineage>
</organism>
<reference evidence="9 10" key="1">
    <citation type="submission" date="2023-11" db="EMBL/GenBank/DDBJ databases">
        <title>An acidophilic fungus is an integral part of prey digestion in a carnivorous sundew plant.</title>
        <authorList>
            <person name="Tsai I.J."/>
        </authorList>
    </citation>
    <scope>NUCLEOTIDE SEQUENCE [LARGE SCALE GENOMIC DNA]</scope>
    <source>
        <strain evidence="9">169a</strain>
    </source>
</reference>
<keyword evidence="6" id="KW-0496">Mitochondrion</keyword>
<comment type="similarity">
    <text evidence="2">Belongs to the complex I LYR family. MZM1 subfamily.</text>
</comment>
<dbReference type="CDD" id="cd20267">
    <property type="entry name" value="Complex1_LYR_LYRM7"/>
    <property type="match status" value="1"/>
</dbReference>
<dbReference type="PANTHER" id="PTHR46749:SF1">
    <property type="entry name" value="COMPLEX III ASSEMBLY FACTOR LYRM7"/>
    <property type="match status" value="1"/>
</dbReference>
<evidence type="ECO:0000256" key="6">
    <source>
        <dbReference type="ARBA" id="ARBA00023128"/>
    </source>
</evidence>
<keyword evidence="5" id="KW-0809">Transit peptide</keyword>
<evidence type="ECO:0000313" key="9">
    <source>
        <dbReference type="EMBL" id="WPH01999.1"/>
    </source>
</evidence>
<dbReference type="AlphaFoldDB" id="A0AAQ3M5C1"/>
<evidence type="ECO:0000256" key="1">
    <source>
        <dbReference type="ARBA" id="ARBA00004305"/>
    </source>
</evidence>
<dbReference type="GO" id="GO:0005759">
    <property type="term" value="C:mitochondrial matrix"/>
    <property type="evidence" value="ECO:0007669"/>
    <property type="project" value="UniProtKB-SubCell"/>
</dbReference>
<dbReference type="PANTHER" id="PTHR46749">
    <property type="entry name" value="COMPLEX III ASSEMBLY FACTOR LYRM7"/>
    <property type="match status" value="1"/>
</dbReference>
<gene>
    <name evidence="9" type="ORF">R9X50_00485300</name>
</gene>
<comment type="subcellular location">
    <subcellularLocation>
        <location evidence="1">Mitochondrion matrix</location>
    </subcellularLocation>
</comment>
<dbReference type="InterPro" id="IPR045298">
    <property type="entry name" value="Complex1_LYR_LYRM7"/>
</dbReference>
<comment type="subunit">
    <text evidence="3">Interacts with RIP1.</text>
</comment>
<dbReference type="GO" id="GO:0034551">
    <property type="term" value="P:mitochondrial respiratory chain complex III assembly"/>
    <property type="evidence" value="ECO:0007669"/>
    <property type="project" value="InterPro"/>
</dbReference>
<evidence type="ECO:0000256" key="3">
    <source>
        <dbReference type="ARBA" id="ARBA00011589"/>
    </source>
</evidence>
<evidence type="ECO:0000256" key="5">
    <source>
        <dbReference type="ARBA" id="ARBA00022946"/>
    </source>
</evidence>
<keyword evidence="7" id="KW-0143">Chaperone</keyword>
<name>A0AAQ3M5C1_9PEZI</name>
<sequence length="128" mass="14281">MASRLLSPKELTSNKFVALASYRHLLRATGIAFQGDNRMLRAARQQAYEKFSENRGLESGSTEAGTAIELAQGIAQVLRENVVQGKNKSGTDIYKLNIHDDTQRLDNETVKEFKGTTKSFKEIKNATF</sequence>
<accession>A0AAQ3M5C1</accession>
<proteinExistence type="inferred from homology"/>
<comment type="function">
    <text evidence="8">Assembly factor required for Rieske Fe-S protein RIP1 incorporation into the cytochrome b-c1 (CIII) complex. Functions as a chaperone, binding to this subunit within the mitochondrial matrix and stabilizing it prior to its translocation and insertion into the late CIII dimeric intermediate within the mitochondrial inner membrane. Modulates the mitochondrial matrix zinc pool.</text>
</comment>
<dbReference type="Proteomes" id="UP001303373">
    <property type="component" value="Chromosome 7"/>
</dbReference>
<evidence type="ECO:0000256" key="4">
    <source>
        <dbReference type="ARBA" id="ARBA00015108"/>
    </source>
</evidence>
<evidence type="ECO:0000256" key="2">
    <source>
        <dbReference type="ARBA" id="ARBA00009949"/>
    </source>
</evidence>
<dbReference type="InterPro" id="IPR050435">
    <property type="entry name" value="MZM1/LYRM7"/>
</dbReference>
<keyword evidence="10" id="KW-1185">Reference proteome</keyword>
<dbReference type="GO" id="GO:0044183">
    <property type="term" value="F:protein folding chaperone"/>
    <property type="evidence" value="ECO:0007669"/>
    <property type="project" value="TreeGrafter"/>
</dbReference>
<dbReference type="EMBL" id="CP138586">
    <property type="protein sequence ID" value="WPH01999.1"/>
    <property type="molecule type" value="Genomic_DNA"/>
</dbReference>
<evidence type="ECO:0000256" key="7">
    <source>
        <dbReference type="ARBA" id="ARBA00023186"/>
    </source>
</evidence>